<dbReference type="Proteomes" id="UP000614601">
    <property type="component" value="Unassembled WGS sequence"/>
</dbReference>
<keyword evidence="3" id="KW-0540">Nuclease</keyword>
<keyword evidence="11" id="KW-0460">Magnesium</keyword>
<evidence type="ECO:0000256" key="7">
    <source>
        <dbReference type="ARBA" id="ARBA00022759"/>
    </source>
</evidence>
<comment type="cofactor">
    <cofactor evidence="2">
        <name>Mg(2+)</name>
        <dbReference type="ChEBI" id="CHEBI:18420"/>
    </cofactor>
</comment>
<dbReference type="InterPro" id="IPR036085">
    <property type="entry name" value="PAZ_dom_sf"/>
</dbReference>
<feature type="domain" description="Dicer dsRNA-binding fold" evidence="23">
    <location>
        <begin position="559"/>
        <end position="655"/>
    </location>
</feature>
<dbReference type="InterPro" id="IPR038248">
    <property type="entry name" value="Dicer_dimer_sf"/>
</dbReference>
<evidence type="ECO:0000256" key="14">
    <source>
        <dbReference type="ARBA" id="ARBA00023211"/>
    </source>
</evidence>
<feature type="domain" description="Helicase ATP-binding" evidence="21">
    <location>
        <begin position="39"/>
        <end position="203"/>
    </location>
</feature>
<dbReference type="InterPro" id="IPR027417">
    <property type="entry name" value="P-loop_NTPase"/>
</dbReference>
<comment type="cofactor">
    <cofactor evidence="1">
        <name>Mn(2+)</name>
        <dbReference type="ChEBI" id="CHEBI:29035"/>
    </cofactor>
</comment>
<dbReference type="EMBL" id="CAJFDH010000004">
    <property type="protein sequence ID" value="CAD5218774.1"/>
    <property type="molecule type" value="Genomic_DNA"/>
</dbReference>
<dbReference type="PANTHER" id="PTHR14950:SF37">
    <property type="entry name" value="ENDORIBONUCLEASE DICER"/>
    <property type="match status" value="1"/>
</dbReference>
<dbReference type="InterPro" id="IPR036389">
    <property type="entry name" value="RNase_III_sf"/>
</dbReference>
<evidence type="ECO:0000256" key="9">
    <source>
        <dbReference type="ARBA" id="ARBA00022806"/>
    </source>
</evidence>
<feature type="domain" description="DRBM" evidence="18">
    <location>
        <begin position="1713"/>
        <end position="1779"/>
    </location>
</feature>
<dbReference type="SUPFAM" id="SSF54768">
    <property type="entry name" value="dsRNA-binding domain-like"/>
    <property type="match status" value="1"/>
</dbReference>
<dbReference type="Gene3D" id="3.30.160.380">
    <property type="entry name" value="Dicer dimerisation domain"/>
    <property type="match status" value="1"/>
</dbReference>
<dbReference type="SUPFAM" id="SSF101690">
    <property type="entry name" value="PAZ domain"/>
    <property type="match status" value="1"/>
</dbReference>
<feature type="domain" description="Helicase C-terminal" evidence="22">
    <location>
        <begin position="371"/>
        <end position="533"/>
    </location>
</feature>
<dbReference type="GO" id="GO:0005524">
    <property type="term" value="F:ATP binding"/>
    <property type="evidence" value="ECO:0007669"/>
    <property type="project" value="UniProtKB-KW"/>
</dbReference>
<dbReference type="GO" id="GO:0006309">
    <property type="term" value="P:apoptotic DNA fragmentation"/>
    <property type="evidence" value="ECO:0007669"/>
    <property type="project" value="TreeGrafter"/>
</dbReference>
<feature type="compositionally biased region" description="Basic and acidic residues" evidence="17">
    <location>
        <begin position="1186"/>
        <end position="1210"/>
    </location>
</feature>
<dbReference type="Proteomes" id="UP000783686">
    <property type="component" value="Unassembled WGS sequence"/>
</dbReference>
<dbReference type="FunFam" id="1.10.1520.10:FF:000005">
    <property type="entry name" value="Putative endoribonuclease dicer"/>
    <property type="match status" value="1"/>
</dbReference>
<evidence type="ECO:0000256" key="11">
    <source>
        <dbReference type="ARBA" id="ARBA00022842"/>
    </source>
</evidence>
<dbReference type="SUPFAM" id="SSF52540">
    <property type="entry name" value="P-loop containing nucleoside triphosphate hydrolases"/>
    <property type="match status" value="1"/>
</dbReference>
<dbReference type="GO" id="GO:0005737">
    <property type="term" value="C:cytoplasm"/>
    <property type="evidence" value="ECO:0007669"/>
    <property type="project" value="TreeGrafter"/>
</dbReference>
<dbReference type="Pfam" id="PF00271">
    <property type="entry name" value="Helicase_C"/>
    <property type="match status" value="1"/>
</dbReference>
<keyword evidence="8" id="KW-0378">Hydrolase</keyword>
<feature type="domain" description="RNase III" evidence="19">
    <location>
        <begin position="1525"/>
        <end position="1688"/>
    </location>
</feature>
<dbReference type="PROSITE" id="PS50137">
    <property type="entry name" value="DS_RBD"/>
    <property type="match status" value="1"/>
</dbReference>
<evidence type="ECO:0000256" key="13">
    <source>
        <dbReference type="ARBA" id="ARBA00023158"/>
    </source>
</evidence>
<dbReference type="InterPro" id="IPR005034">
    <property type="entry name" value="Dicer_dimerisation"/>
</dbReference>
<dbReference type="InterPro" id="IPR014001">
    <property type="entry name" value="Helicase_ATP-bd"/>
</dbReference>
<evidence type="ECO:0000256" key="4">
    <source>
        <dbReference type="ARBA" id="ARBA00022723"/>
    </source>
</evidence>
<dbReference type="EMBL" id="CAJFCW020000004">
    <property type="protein sequence ID" value="CAG9111664.1"/>
    <property type="molecule type" value="Genomic_DNA"/>
</dbReference>
<dbReference type="GO" id="GO:0031054">
    <property type="term" value="P:pre-miRNA processing"/>
    <property type="evidence" value="ECO:0007669"/>
    <property type="project" value="InterPro"/>
</dbReference>
<feature type="region of interest" description="Disordered" evidence="17">
    <location>
        <begin position="1186"/>
        <end position="1220"/>
    </location>
</feature>
<keyword evidence="6" id="KW-0547">Nucleotide-binding</keyword>
<name>A0A811KQK5_9BILA</name>
<dbReference type="Pfam" id="PF00636">
    <property type="entry name" value="Ribonuclease_3"/>
    <property type="match status" value="2"/>
</dbReference>
<keyword evidence="25" id="KW-1185">Reference proteome</keyword>
<reference evidence="24" key="1">
    <citation type="submission" date="2020-09" db="EMBL/GenBank/DDBJ databases">
        <authorList>
            <person name="Kikuchi T."/>
        </authorList>
    </citation>
    <scope>NUCLEOTIDE SEQUENCE</scope>
    <source>
        <strain evidence="24">SH1</strain>
    </source>
</reference>
<dbReference type="SMART" id="SM00490">
    <property type="entry name" value="HELICc"/>
    <property type="match status" value="1"/>
</dbReference>
<dbReference type="PROSITE" id="PS00517">
    <property type="entry name" value="RNASE_3_1"/>
    <property type="match status" value="1"/>
</dbReference>
<dbReference type="Gene3D" id="2.170.260.10">
    <property type="entry name" value="paz domain"/>
    <property type="match status" value="1"/>
</dbReference>
<dbReference type="GO" id="GO:0004525">
    <property type="term" value="F:ribonuclease III activity"/>
    <property type="evidence" value="ECO:0007669"/>
    <property type="project" value="UniProtKB-EC"/>
</dbReference>
<dbReference type="InterPro" id="IPR003100">
    <property type="entry name" value="PAZ_dom"/>
</dbReference>
<dbReference type="GO" id="GO:0004530">
    <property type="term" value="F:deoxyribonuclease I activity"/>
    <property type="evidence" value="ECO:0007669"/>
    <property type="project" value="TreeGrafter"/>
</dbReference>
<dbReference type="SMART" id="SM00949">
    <property type="entry name" value="PAZ"/>
    <property type="match status" value="1"/>
</dbReference>
<keyword evidence="4" id="KW-0479">Metal-binding</keyword>
<accession>A0A811KQK5</accession>
<keyword evidence="9" id="KW-0347">Helicase</keyword>
<dbReference type="SMART" id="SM00535">
    <property type="entry name" value="RIBOc"/>
    <property type="match status" value="2"/>
</dbReference>
<dbReference type="GO" id="GO:0004386">
    <property type="term" value="F:helicase activity"/>
    <property type="evidence" value="ECO:0007669"/>
    <property type="project" value="UniProtKB-KW"/>
</dbReference>
<dbReference type="Pfam" id="PF20932">
    <property type="entry name" value="Dicer_dsRBD"/>
    <property type="match status" value="1"/>
</dbReference>
<evidence type="ECO:0000259" key="20">
    <source>
        <dbReference type="PROSITE" id="PS50821"/>
    </source>
</evidence>
<dbReference type="GO" id="GO:0005634">
    <property type="term" value="C:nucleus"/>
    <property type="evidence" value="ECO:0007669"/>
    <property type="project" value="TreeGrafter"/>
</dbReference>
<evidence type="ECO:0000256" key="3">
    <source>
        <dbReference type="ARBA" id="ARBA00022722"/>
    </source>
</evidence>
<comment type="similarity">
    <text evidence="15 16">Belongs to the helicase family. Dicer subfamily.</text>
</comment>
<protein>
    <recommendedName>
        <fullName evidence="26">Dicer-2</fullName>
    </recommendedName>
</protein>
<evidence type="ECO:0000259" key="22">
    <source>
        <dbReference type="PROSITE" id="PS51194"/>
    </source>
</evidence>
<evidence type="ECO:0000256" key="2">
    <source>
        <dbReference type="ARBA" id="ARBA00001946"/>
    </source>
</evidence>
<dbReference type="CDD" id="cd00593">
    <property type="entry name" value="RIBOc"/>
    <property type="match status" value="2"/>
</dbReference>
<evidence type="ECO:0000256" key="17">
    <source>
        <dbReference type="SAM" id="MobiDB-lite"/>
    </source>
</evidence>
<gene>
    <name evidence="24" type="ORF">BOKJ2_LOCUS7984</name>
</gene>
<evidence type="ECO:0000313" key="25">
    <source>
        <dbReference type="Proteomes" id="UP000614601"/>
    </source>
</evidence>
<evidence type="ECO:0008006" key="26">
    <source>
        <dbReference type="Google" id="ProtNLM"/>
    </source>
</evidence>
<evidence type="ECO:0000256" key="15">
    <source>
        <dbReference type="ARBA" id="ARBA00035116"/>
    </source>
</evidence>
<keyword evidence="7" id="KW-0255">Endonuclease</keyword>
<dbReference type="InterPro" id="IPR011545">
    <property type="entry name" value="DEAD/DEAH_box_helicase_dom"/>
</dbReference>
<dbReference type="InterPro" id="IPR044441">
    <property type="entry name" value="DICER_DSRM"/>
</dbReference>
<feature type="domain" description="RNase III" evidence="19">
    <location>
        <begin position="1274"/>
        <end position="1473"/>
    </location>
</feature>
<evidence type="ECO:0000259" key="21">
    <source>
        <dbReference type="PROSITE" id="PS51192"/>
    </source>
</evidence>
<dbReference type="Pfam" id="PF02170">
    <property type="entry name" value="PAZ"/>
    <property type="match status" value="1"/>
</dbReference>
<dbReference type="PROSITE" id="PS51194">
    <property type="entry name" value="HELICASE_CTER"/>
    <property type="match status" value="1"/>
</dbReference>
<dbReference type="PROSITE" id="PS50821">
    <property type="entry name" value="PAZ"/>
    <property type="match status" value="1"/>
</dbReference>
<sequence length="1788" mass="204322">MPRDVISASQSNFNMVFENREASVLKGEGFKPRDYQLELLEYALGSNCIVSLGTGFGKTYIAVLLIKEYAAELQRSRDGRKKRAFFVVNNVVLGQQQEEHLRNHLNLNIILIHGNTSVMQQYRSDMNGFEKDWEANEVFVITAELLNELLNSAYIKMKDIALLIIDECHHVVGEKPRIMGLTASVIDGEIPLTKVENFINTVEGLLCSKLKTASDVGKLSKYGSRPRELIFCYKEASVSPESVKLWLERSLEASFQCWDSQDYTDIGNSAKEAFGRTLDVLKQLGPIACYNICQSYSKQFSNMLKLEGWNQERIRYINYVKTTLTHCMWLMSKLKRFPKSEANLLDVTTPKVIRLIEILYSFYNTQKNSEDVNQKDNYAVIIFVQERHTAVLLTQALKALSKAYSKYNFIKPDYVIGRQGNVLNNDEDVKIANKRQETIIKRFRQAELNILVSTSVLEEGIDIKSCNCVIRFTPPQKFKSYIQSRGRARAKKAIYAILSEEDVASELKTRLDKYCEVEKLLMSYWPSSENEIDSYLLETNSNEEYVVESTGARVTLSSAVGLINRYCSKLPSDIFTRLVPQVNVKCIPRGSYNFFEAELLLPINAPVKHAIKLTKPVQSSNLAKMAVALEACKVLHNEGELTDHLYPAGKDIIIEKTNSADEFLSEVLADNQNLAISNHNIKNRRLHDRKVSRQINGVLATTENEAYIYMIDIDLVNPIRDEDNIKRRKIINPHDDDFAFGFLCTSELPPVTPFPVAMRQGMTKVSFVRTTNKKSFNAETLRKIYEFHQHIFDDILRVVKNAVDFSPECSAFPLLVAPIIKQRDRLGYVVDCVINENLLSQEFTKAMVMPTLEERRSMTFEDEKYEDAVVTPWYRANEHPSYYYVARLARGNNPSSKFPDEKYPNFNEYYKLKYNIDIIHQDQPLLEVDRASERMNLIFPRHVSSRARKQAYDPTQQQVLVPELVCLHPLRANYWTMIIALPTIFYRLNQFLLIDELRERILEQALKKPKLRYEEYNWNKYPLEYDCHSINNVSQLKKKQDVEAKLDDSLEKMDTTSDHTFSIGVWDPNDAMEYQSVDPNFLPNVDSGCVERINEEVSISRPDADFDASDAEAEEYEISTDFKMNADDPQNLKMFTPRNEVIESYADLGWENAGEICGNGYLSIISEPKTGVKINMENLNHDLLKVLETPESKEETEKDDKNKTPNDKTKVAQSNSTESILKEDDALSPDMFDGLKPVEVTLREHIIKANQPRKLDIDDASLDQYINGNWTCHAPKVSKNFEFERNELDSKPEGVPPALMLQAVTTGSASDGINLERLETIGDSFLKMAVTIFLFNTYPKHHEGRLSFSRSKEVSNANLYLKGIAKGIPSVMETAKFDPNVSWLPPCYRCEGGFQTNGWVKNDGSNDDGVAWEVENDQTIKEVDGVQTIDLKKMRPATEDAIPYNPMTQQCINDKSIADAVEALIGAHLISLGPKAALLFMEWLGLKVLVSPPTPESPLLRYCDSEDDPNFSKRQVVELYKNNQFEKIEKTINYTFANKAFLIQAFTHASYFKGRATGCYQRLEFLGDAVLDYMITRYLFEHPDKFAPGVLTDLRSALVNNTIFASLAVKYEFHKLFLNYSSSLARKIESFVKSCGTSSIFNCPNFNDELFKVTEDEIEDGQEEEVEVPKALGDIFESLAGAVYLDCNRNLDTVWNVYYNLMKDLIDQCCRDPPQSPIRELLEMKDIHARFSKLERIMETNKVRCTVEVGDKLVFHGMGRGYKIAKATAAKKALLYLKKMKAQKEERK</sequence>
<dbReference type="Gene3D" id="3.30.160.20">
    <property type="match status" value="1"/>
</dbReference>
<dbReference type="Gene3D" id="3.40.50.300">
    <property type="entry name" value="P-loop containing nucleotide triphosphate hydrolases"/>
    <property type="match status" value="2"/>
</dbReference>
<dbReference type="FunFam" id="1.10.1520.10:FF:000023">
    <property type="entry name" value="Endoribonuclease dcr-1"/>
    <property type="match status" value="1"/>
</dbReference>
<evidence type="ECO:0000256" key="8">
    <source>
        <dbReference type="ARBA" id="ARBA00022801"/>
    </source>
</evidence>
<dbReference type="InterPro" id="IPR000999">
    <property type="entry name" value="RNase_III_dom"/>
</dbReference>
<dbReference type="GO" id="GO:0003723">
    <property type="term" value="F:RNA binding"/>
    <property type="evidence" value="ECO:0007669"/>
    <property type="project" value="UniProtKB-UniRule"/>
</dbReference>
<dbReference type="OrthoDB" id="2392202at2759"/>
<dbReference type="GO" id="GO:0030422">
    <property type="term" value="P:siRNA processing"/>
    <property type="evidence" value="ECO:0007669"/>
    <property type="project" value="InterPro"/>
</dbReference>
<dbReference type="Pfam" id="PF20931">
    <property type="entry name" value="Dicer_platform"/>
    <property type="match status" value="1"/>
</dbReference>
<keyword evidence="5" id="KW-0677">Repeat</keyword>
<dbReference type="SUPFAM" id="SSF69065">
    <property type="entry name" value="RNase III domain-like"/>
    <property type="match status" value="2"/>
</dbReference>
<dbReference type="GO" id="GO:0046872">
    <property type="term" value="F:metal ion binding"/>
    <property type="evidence" value="ECO:0007669"/>
    <property type="project" value="UniProtKB-KW"/>
</dbReference>
<evidence type="ECO:0000256" key="16">
    <source>
        <dbReference type="PROSITE-ProRule" id="PRU00657"/>
    </source>
</evidence>
<dbReference type="InterPro" id="IPR014720">
    <property type="entry name" value="dsRBD_dom"/>
</dbReference>
<keyword evidence="14" id="KW-0464">Manganese</keyword>
<dbReference type="PROSITE" id="PS51192">
    <property type="entry name" value="HELICASE_ATP_BIND_1"/>
    <property type="match status" value="1"/>
</dbReference>
<dbReference type="InterPro" id="IPR001650">
    <property type="entry name" value="Helicase_C-like"/>
</dbReference>
<organism evidence="24 25">
    <name type="scientific">Bursaphelenchus okinawaensis</name>
    <dbReference type="NCBI Taxonomy" id="465554"/>
    <lineage>
        <taxon>Eukaryota</taxon>
        <taxon>Metazoa</taxon>
        <taxon>Ecdysozoa</taxon>
        <taxon>Nematoda</taxon>
        <taxon>Chromadorea</taxon>
        <taxon>Rhabditida</taxon>
        <taxon>Tylenchina</taxon>
        <taxon>Tylenchomorpha</taxon>
        <taxon>Aphelenchoidea</taxon>
        <taxon>Aphelenchoididae</taxon>
        <taxon>Bursaphelenchus</taxon>
    </lineage>
</organism>
<keyword evidence="12 16" id="KW-0694">RNA-binding</keyword>
<comment type="caution">
    <text evidence="24">The sequence shown here is derived from an EMBL/GenBank/DDBJ whole genome shotgun (WGS) entry which is preliminary data.</text>
</comment>
<dbReference type="Pfam" id="PF03368">
    <property type="entry name" value="Dicer_dimer"/>
    <property type="match status" value="1"/>
</dbReference>
<dbReference type="GO" id="GO:0070578">
    <property type="term" value="C:RISC-loading complex"/>
    <property type="evidence" value="ECO:0007669"/>
    <property type="project" value="TreeGrafter"/>
</dbReference>
<dbReference type="Pfam" id="PF00270">
    <property type="entry name" value="DEAD"/>
    <property type="match status" value="1"/>
</dbReference>
<evidence type="ECO:0000256" key="1">
    <source>
        <dbReference type="ARBA" id="ARBA00001936"/>
    </source>
</evidence>
<dbReference type="Gene3D" id="1.10.1520.10">
    <property type="entry name" value="Ribonuclease III domain"/>
    <property type="match status" value="2"/>
</dbReference>
<evidence type="ECO:0000256" key="10">
    <source>
        <dbReference type="ARBA" id="ARBA00022840"/>
    </source>
</evidence>
<dbReference type="SMART" id="SM00358">
    <property type="entry name" value="DSRM"/>
    <property type="match status" value="1"/>
</dbReference>
<dbReference type="SMART" id="SM00487">
    <property type="entry name" value="DEXDc"/>
    <property type="match status" value="1"/>
</dbReference>
<dbReference type="PROSITE" id="PS50142">
    <property type="entry name" value="RNASE_3_2"/>
    <property type="match status" value="2"/>
</dbReference>
<evidence type="ECO:0000256" key="6">
    <source>
        <dbReference type="ARBA" id="ARBA00022741"/>
    </source>
</evidence>
<keyword evidence="13" id="KW-0943">RNA-mediated gene silencing</keyword>
<evidence type="ECO:0000256" key="12">
    <source>
        <dbReference type="ARBA" id="ARBA00022884"/>
    </source>
</evidence>
<dbReference type="PROSITE" id="PS51327">
    <property type="entry name" value="DICER_DSRBF"/>
    <property type="match status" value="1"/>
</dbReference>
<evidence type="ECO:0000313" key="24">
    <source>
        <dbReference type="EMBL" id="CAD5218774.1"/>
    </source>
</evidence>
<evidence type="ECO:0000259" key="23">
    <source>
        <dbReference type="PROSITE" id="PS51327"/>
    </source>
</evidence>
<feature type="domain" description="PAZ" evidence="20">
    <location>
        <begin position="850"/>
        <end position="969"/>
    </location>
</feature>
<evidence type="ECO:0000259" key="19">
    <source>
        <dbReference type="PROSITE" id="PS50142"/>
    </source>
</evidence>
<evidence type="ECO:0000256" key="5">
    <source>
        <dbReference type="ARBA" id="ARBA00022737"/>
    </source>
</evidence>
<evidence type="ECO:0000259" key="18">
    <source>
        <dbReference type="PROSITE" id="PS50137"/>
    </source>
</evidence>
<proteinExistence type="inferred from homology"/>
<dbReference type="InterPro" id="IPR048512">
    <property type="entry name" value="Dicer_platform"/>
</dbReference>
<keyword evidence="10" id="KW-0067">ATP-binding</keyword>
<dbReference type="PANTHER" id="PTHR14950">
    <property type="entry name" value="DICER-RELATED"/>
    <property type="match status" value="1"/>
</dbReference>